<dbReference type="GeneID" id="106071680"/>
<evidence type="ECO:0000313" key="7">
    <source>
        <dbReference type="Proteomes" id="UP001165740"/>
    </source>
</evidence>
<feature type="transmembrane region" description="Helical" evidence="5">
    <location>
        <begin position="22"/>
        <end position="45"/>
    </location>
</feature>
<dbReference type="Pfam" id="PF10324">
    <property type="entry name" value="7TM_GPCR_Srw"/>
    <property type="match status" value="1"/>
</dbReference>
<dbReference type="SUPFAM" id="SSF81321">
    <property type="entry name" value="Family A G protein-coupled receptor-like"/>
    <property type="match status" value="1"/>
</dbReference>
<dbReference type="GO" id="GO:0016020">
    <property type="term" value="C:membrane"/>
    <property type="evidence" value="ECO:0007669"/>
    <property type="project" value="UniProtKB-SubCell"/>
</dbReference>
<sequence length="352" mass="39839">MYDTDEPITDVALKSDPAIDPLILNITSLLVGNVLTVSMCLFGVVTNLINIPLFRRQGYHDGVNVTLTALAISDLGALLGELVYTAIVDPYIKEIDLVVSKVVIGVISGYWHEYFTRVSSVITAFAAFERCLCVTRPLKVKTMITTRTAVVVNVSIFVVHSLYLFPQFYTMYFDWAFMPERNKTVFVVYVNSLSASMFPITLYFTDMLFPYCTFLALVVCCTVLLFTLKAKAKWRRTVVSSAVEVEVKPTSRHLTSKERKSGLLFLSVSIMCVVLLLPQHIVYTAVIFVREMAMDGDYSDIRTVVGTFTVLLQAINSSMTIFIYYKMSTKYRSEFQKMMGKYDCLQFLKKDT</sequence>
<feature type="transmembrane region" description="Helical" evidence="5">
    <location>
        <begin position="262"/>
        <end position="289"/>
    </location>
</feature>
<feature type="domain" description="G-protein coupled receptors family 1 profile" evidence="6">
    <location>
        <begin position="32"/>
        <end position="324"/>
    </location>
</feature>
<dbReference type="InterPro" id="IPR017452">
    <property type="entry name" value="GPCR_Rhodpsn_7TM"/>
</dbReference>
<reference evidence="8" key="1">
    <citation type="submission" date="2025-08" db="UniProtKB">
        <authorList>
            <consortium name="RefSeq"/>
        </authorList>
    </citation>
    <scope>IDENTIFICATION</scope>
</reference>
<evidence type="ECO:0000256" key="5">
    <source>
        <dbReference type="SAM" id="Phobius"/>
    </source>
</evidence>
<gene>
    <name evidence="8" type="primary">LOC106071680</name>
</gene>
<organism evidence="7 8">
    <name type="scientific">Biomphalaria glabrata</name>
    <name type="common">Bloodfluke planorb</name>
    <name type="synonym">Freshwater snail</name>
    <dbReference type="NCBI Taxonomy" id="6526"/>
    <lineage>
        <taxon>Eukaryota</taxon>
        <taxon>Metazoa</taxon>
        <taxon>Spiralia</taxon>
        <taxon>Lophotrochozoa</taxon>
        <taxon>Mollusca</taxon>
        <taxon>Gastropoda</taxon>
        <taxon>Heterobranchia</taxon>
        <taxon>Euthyneura</taxon>
        <taxon>Panpulmonata</taxon>
        <taxon>Hygrophila</taxon>
        <taxon>Lymnaeoidea</taxon>
        <taxon>Planorbidae</taxon>
        <taxon>Biomphalaria</taxon>
    </lineage>
</organism>
<dbReference type="AlphaFoldDB" id="A0A9U8EHU9"/>
<feature type="transmembrane region" description="Helical" evidence="5">
    <location>
        <begin position="208"/>
        <end position="228"/>
    </location>
</feature>
<comment type="subcellular location">
    <subcellularLocation>
        <location evidence="1">Membrane</location>
    </subcellularLocation>
</comment>
<dbReference type="PROSITE" id="PS50262">
    <property type="entry name" value="G_PROTEIN_RECEP_F1_2"/>
    <property type="match status" value="1"/>
</dbReference>
<evidence type="ECO:0000256" key="1">
    <source>
        <dbReference type="ARBA" id="ARBA00004370"/>
    </source>
</evidence>
<dbReference type="Gene3D" id="1.20.1070.10">
    <property type="entry name" value="Rhodopsin 7-helix transmembrane proteins"/>
    <property type="match status" value="1"/>
</dbReference>
<dbReference type="PANTHER" id="PTHR46641:SF2">
    <property type="entry name" value="FMRFAMIDE RECEPTOR"/>
    <property type="match status" value="1"/>
</dbReference>
<keyword evidence="2 5" id="KW-0812">Transmembrane</keyword>
<dbReference type="PANTHER" id="PTHR46641">
    <property type="entry name" value="FMRFAMIDE RECEPTOR-RELATED"/>
    <property type="match status" value="1"/>
</dbReference>
<dbReference type="RefSeq" id="XP_013087292.2">
    <property type="nucleotide sequence ID" value="XM_013231838.2"/>
</dbReference>
<keyword evidence="3 5" id="KW-1133">Transmembrane helix</keyword>
<dbReference type="InterPro" id="IPR052954">
    <property type="entry name" value="GPCR-Ligand_Int"/>
</dbReference>
<proteinExistence type="predicted"/>
<name>A0A9U8EHU9_BIOGL</name>
<dbReference type="OrthoDB" id="6059163at2759"/>
<dbReference type="KEGG" id="bgt:106071680"/>
<feature type="transmembrane region" description="Helical" evidence="5">
    <location>
        <begin position="301"/>
        <end position="325"/>
    </location>
</feature>
<evidence type="ECO:0000256" key="4">
    <source>
        <dbReference type="ARBA" id="ARBA00023136"/>
    </source>
</evidence>
<keyword evidence="7" id="KW-1185">Reference proteome</keyword>
<dbReference type="InterPro" id="IPR019427">
    <property type="entry name" value="7TM_GPCR_serpentine_rcpt_Srw"/>
</dbReference>
<protein>
    <submittedName>
        <fullName evidence="8">Uncharacterized protein LOC106071680</fullName>
    </submittedName>
</protein>
<evidence type="ECO:0000256" key="3">
    <source>
        <dbReference type="ARBA" id="ARBA00022989"/>
    </source>
</evidence>
<evidence type="ECO:0000313" key="8">
    <source>
        <dbReference type="RefSeq" id="XP_013087292.2"/>
    </source>
</evidence>
<dbReference type="Proteomes" id="UP001165740">
    <property type="component" value="Chromosome 15"/>
</dbReference>
<evidence type="ECO:0000259" key="6">
    <source>
        <dbReference type="PROSITE" id="PS50262"/>
    </source>
</evidence>
<dbReference type="GO" id="GO:0008528">
    <property type="term" value="F:G protein-coupled peptide receptor activity"/>
    <property type="evidence" value="ECO:0007669"/>
    <property type="project" value="InterPro"/>
</dbReference>
<accession>A0A9U8EHU9</accession>
<feature type="transmembrane region" description="Helical" evidence="5">
    <location>
        <begin position="144"/>
        <end position="165"/>
    </location>
</feature>
<evidence type="ECO:0000256" key="2">
    <source>
        <dbReference type="ARBA" id="ARBA00022692"/>
    </source>
</evidence>
<keyword evidence="4 5" id="KW-0472">Membrane</keyword>